<dbReference type="Gene3D" id="1.10.600.10">
    <property type="entry name" value="Farnesyl Diphosphate Synthase"/>
    <property type="match status" value="1"/>
</dbReference>
<dbReference type="InterPro" id="IPR001906">
    <property type="entry name" value="Terpene_synth_N"/>
</dbReference>
<accession>A0A5A7Q680</accession>
<dbReference type="InterPro" id="IPR050148">
    <property type="entry name" value="Terpene_synthase-like"/>
</dbReference>
<protein>
    <submittedName>
        <fullName evidence="8">Cadinol synthase</fullName>
    </submittedName>
</protein>
<dbReference type="SUPFAM" id="SSF48576">
    <property type="entry name" value="Terpenoid synthases"/>
    <property type="match status" value="1"/>
</dbReference>
<gene>
    <name evidence="8" type="ORF">STAS_17438</name>
</gene>
<dbReference type="OrthoDB" id="876093at2759"/>
<evidence type="ECO:0000313" key="8">
    <source>
        <dbReference type="EMBL" id="GER40755.1"/>
    </source>
</evidence>
<dbReference type="Pfam" id="PF01397">
    <property type="entry name" value="Terpene_synth"/>
    <property type="match status" value="1"/>
</dbReference>
<evidence type="ECO:0000256" key="3">
    <source>
        <dbReference type="ARBA" id="ARBA00022723"/>
    </source>
</evidence>
<dbReference type="Proteomes" id="UP000325081">
    <property type="component" value="Unassembled WGS sequence"/>
</dbReference>
<feature type="domain" description="Terpene synthase N-terminal" evidence="6">
    <location>
        <begin position="30"/>
        <end position="204"/>
    </location>
</feature>
<organism evidence="8 9">
    <name type="scientific">Striga asiatica</name>
    <name type="common">Asiatic witchweed</name>
    <name type="synonym">Buchnera asiatica</name>
    <dbReference type="NCBI Taxonomy" id="4170"/>
    <lineage>
        <taxon>Eukaryota</taxon>
        <taxon>Viridiplantae</taxon>
        <taxon>Streptophyta</taxon>
        <taxon>Embryophyta</taxon>
        <taxon>Tracheophyta</taxon>
        <taxon>Spermatophyta</taxon>
        <taxon>Magnoliopsida</taxon>
        <taxon>eudicotyledons</taxon>
        <taxon>Gunneridae</taxon>
        <taxon>Pentapetalae</taxon>
        <taxon>asterids</taxon>
        <taxon>lamiids</taxon>
        <taxon>Lamiales</taxon>
        <taxon>Orobanchaceae</taxon>
        <taxon>Buchnereae</taxon>
        <taxon>Striga</taxon>
    </lineage>
</organism>
<dbReference type="GO" id="GO:0010333">
    <property type="term" value="F:terpene synthase activity"/>
    <property type="evidence" value="ECO:0007669"/>
    <property type="project" value="InterPro"/>
</dbReference>
<dbReference type="InterPro" id="IPR044814">
    <property type="entry name" value="Terpene_cyclase_plant_C1"/>
</dbReference>
<dbReference type="InterPro" id="IPR034741">
    <property type="entry name" value="Terpene_cyclase-like_1_C"/>
</dbReference>
<dbReference type="InterPro" id="IPR008949">
    <property type="entry name" value="Isoprenoid_synthase_dom_sf"/>
</dbReference>
<dbReference type="InterPro" id="IPR008930">
    <property type="entry name" value="Terpenoid_cyclase/PrenylTrfase"/>
</dbReference>
<dbReference type="CDD" id="cd00684">
    <property type="entry name" value="Terpene_cyclase_plant_C1"/>
    <property type="match status" value="1"/>
</dbReference>
<comment type="caution">
    <text evidence="8">The sequence shown here is derived from an EMBL/GenBank/DDBJ whole genome shotgun (WGS) entry which is preliminary data.</text>
</comment>
<evidence type="ECO:0000259" key="7">
    <source>
        <dbReference type="Pfam" id="PF03936"/>
    </source>
</evidence>
<keyword evidence="3" id="KW-0479">Metal-binding</keyword>
<dbReference type="EMBL" id="BKCP01005960">
    <property type="protein sequence ID" value="GER40755.1"/>
    <property type="molecule type" value="Genomic_DNA"/>
</dbReference>
<dbReference type="PANTHER" id="PTHR31225:SF253">
    <property type="entry name" value="SESQUITERPENE SYNTHASE 31"/>
    <property type="match status" value="1"/>
</dbReference>
<dbReference type="InterPro" id="IPR036965">
    <property type="entry name" value="Terpene_synth_N_sf"/>
</dbReference>
<dbReference type="Pfam" id="PF03936">
    <property type="entry name" value="Terpene_synth_C"/>
    <property type="match status" value="1"/>
</dbReference>
<sequence>MAAANATAALDAPPSWPNGRPPLVFSTESKWDQIFVSFTLDHQVQEKYAEAISVLKEEAKMMLTMAKGKSISERLVLIDTLERLGVGYHFDQEIEDQLEHTLTEFEKEREGYDLFTTALWFRLLRQHRHYVSCNVFDKFIDQDKRFKETLTDDAKGLLSLYEAAHLRIHGEQILDEALTFTIHHLKRMVQQLESPLQDLVKRALERPLHRGLPRIETRYYIVSYEKDDSRNEQLLKLAKLDFNYLQNMYKNELQEITRWWNKLNPNLPYGRNRIVASYLWATSFHFEPQYKILRVAVTKIFQILTLLDDTYDTYATIEEADLFAEAVERWNMDEVDGLSNELKLMYECALKFYDDYEEEAAAQGTMFAVPYAKEAVKELCWAYSRGLKYTMGGPMATFEDYILNSVFGGVIYATYPAAFLGLKSASQETIDWLISKPNIIRASALVCRYLDDLGSYQRESQNGMLLTGFDFYVKHHGGSVQEAKDKFVELAEDSWISFNTEWITKVRREVPKEVAEVLLGYVRAADVFYRNSRDGFAKCHAMAPEVYGLLVDPIIV</sequence>
<dbReference type="GO" id="GO:0016102">
    <property type="term" value="P:diterpenoid biosynthetic process"/>
    <property type="evidence" value="ECO:0007669"/>
    <property type="project" value="InterPro"/>
</dbReference>
<dbReference type="FunFam" id="1.50.10.130:FF:000001">
    <property type="entry name" value="Isoprene synthase, chloroplastic"/>
    <property type="match status" value="1"/>
</dbReference>
<feature type="domain" description="Terpene synthase metal-binding" evidence="7">
    <location>
        <begin position="263"/>
        <end position="495"/>
    </location>
</feature>
<keyword evidence="5" id="KW-0456">Lyase</keyword>
<evidence type="ECO:0000256" key="1">
    <source>
        <dbReference type="ARBA" id="ARBA00001946"/>
    </source>
</evidence>
<dbReference type="SFLD" id="SFLDG01019">
    <property type="entry name" value="Terpene_Cyclase_Like_1_C_Termi"/>
    <property type="match status" value="1"/>
</dbReference>
<dbReference type="SUPFAM" id="SSF48239">
    <property type="entry name" value="Terpenoid cyclases/Protein prenyltransferases"/>
    <property type="match status" value="1"/>
</dbReference>
<dbReference type="InterPro" id="IPR005630">
    <property type="entry name" value="Terpene_synthase_metal-bd"/>
</dbReference>
<dbReference type="GO" id="GO:0000287">
    <property type="term" value="F:magnesium ion binding"/>
    <property type="evidence" value="ECO:0007669"/>
    <property type="project" value="InterPro"/>
</dbReference>
<name>A0A5A7Q680_STRAF</name>
<evidence type="ECO:0000256" key="2">
    <source>
        <dbReference type="ARBA" id="ARBA00004721"/>
    </source>
</evidence>
<keyword evidence="4" id="KW-0460">Magnesium</keyword>
<dbReference type="PANTHER" id="PTHR31225">
    <property type="entry name" value="OS04G0344100 PROTEIN-RELATED"/>
    <property type="match status" value="1"/>
</dbReference>
<comment type="cofactor">
    <cofactor evidence="1">
        <name>Mg(2+)</name>
        <dbReference type="ChEBI" id="CHEBI:18420"/>
    </cofactor>
</comment>
<dbReference type="SFLD" id="SFLDS00005">
    <property type="entry name" value="Isoprenoid_Synthase_Type_I"/>
    <property type="match status" value="1"/>
</dbReference>
<keyword evidence="9" id="KW-1185">Reference proteome</keyword>
<proteinExistence type="predicted"/>
<evidence type="ECO:0000313" key="9">
    <source>
        <dbReference type="Proteomes" id="UP000325081"/>
    </source>
</evidence>
<dbReference type="Gene3D" id="1.50.10.130">
    <property type="entry name" value="Terpene synthase, N-terminal domain"/>
    <property type="match status" value="1"/>
</dbReference>
<evidence type="ECO:0000256" key="5">
    <source>
        <dbReference type="ARBA" id="ARBA00023239"/>
    </source>
</evidence>
<evidence type="ECO:0000256" key="4">
    <source>
        <dbReference type="ARBA" id="ARBA00022842"/>
    </source>
</evidence>
<dbReference type="AlphaFoldDB" id="A0A5A7Q680"/>
<comment type="pathway">
    <text evidence="2">Secondary metabolite biosynthesis; terpenoid biosynthesis.</text>
</comment>
<evidence type="ECO:0000259" key="6">
    <source>
        <dbReference type="Pfam" id="PF01397"/>
    </source>
</evidence>
<reference evidence="9" key="1">
    <citation type="journal article" date="2019" name="Curr. Biol.">
        <title>Genome Sequence of Striga asiatica Provides Insight into the Evolution of Plant Parasitism.</title>
        <authorList>
            <person name="Yoshida S."/>
            <person name="Kim S."/>
            <person name="Wafula E.K."/>
            <person name="Tanskanen J."/>
            <person name="Kim Y.M."/>
            <person name="Honaas L."/>
            <person name="Yang Z."/>
            <person name="Spallek T."/>
            <person name="Conn C.E."/>
            <person name="Ichihashi Y."/>
            <person name="Cheong K."/>
            <person name="Cui S."/>
            <person name="Der J.P."/>
            <person name="Gundlach H."/>
            <person name="Jiao Y."/>
            <person name="Hori C."/>
            <person name="Ishida J.K."/>
            <person name="Kasahara H."/>
            <person name="Kiba T."/>
            <person name="Kim M.S."/>
            <person name="Koo N."/>
            <person name="Laohavisit A."/>
            <person name="Lee Y.H."/>
            <person name="Lumba S."/>
            <person name="McCourt P."/>
            <person name="Mortimer J.C."/>
            <person name="Mutuku J.M."/>
            <person name="Nomura T."/>
            <person name="Sasaki-Sekimoto Y."/>
            <person name="Seto Y."/>
            <person name="Wang Y."/>
            <person name="Wakatake T."/>
            <person name="Sakakibara H."/>
            <person name="Demura T."/>
            <person name="Yamaguchi S."/>
            <person name="Yoneyama K."/>
            <person name="Manabe R.I."/>
            <person name="Nelson D.C."/>
            <person name="Schulman A.H."/>
            <person name="Timko M.P."/>
            <person name="dePamphilis C.W."/>
            <person name="Choi D."/>
            <person name="Shirasu K."/>
        </authorList>
    </citation>
    <scope>NUCLEOTIDE SEQUENCE [LARGE SCALE GENOMIC DNA]</scope>
    <source>
        <strain evidence="9">cv. UVA1</strain>
    </source>
</reference>